<accession>A0A316DP93</accession>
<comment type="caution">
    <text evidence="1">The sequence shown here is derived from an EMBL/GenBank/DDBJ whole genome shotgun (WGS) entry which is preliminary data.</text>
</comment>
<evidence type="ECO:0000313" key="1">
    <source>
        <dbReference type="EMBL" id="PWJ99622.1"/>
    </source>
</evidence>
<keyword evidence="2" id="KW-1185">Reference proteome</keyword>
<gene>
    <name evidence="1" type="ORF">C7459_1532</name>
</gene>
<dbReference type="Proteomes" id="UP000245634">
    <property type="component" value="Unassembled WGS sequence"/>
</dbReference>
<dbReference type="EMBL" id="QGGL01000053">
    <property type="protein sequence ID" value="PWJ99622.1"/>
    <property type="molecule type" value="Genomic_DNA"/>
</dbReference>
<dbReference type="AlphaFoldDB" id="A0A316DP93"/>
<name>A0A316DP93_9BACL</name>
<evidence type="ECO:0000313" key="2">
    <source>
        <dbReference type="Proteomes" id="UP000245634"/>
    </source>
</evidence>
<protein>
    <submittedName>
        <fullName evidence="1">Uncharacterized protein</fullName>
    </submittedName>
</protein>
<feature type="non-terminal residue" evidence="1">
    <location>
        <position position="28"/>
    </location>
</feature>
<reference evidence="1 2" key="1">
    <citation type="submission" date="2018-05" db="EMBL/GenBank/DDBJ databases">
        <title>Genomic Encyclopedia of Type Strains, Phase IV (KMG-IV): sequencing the most valuable type-strain genomes for metagenomic binning, comparative biology and taxonomic classification.</title>
        <authorList>
            <person name="Goeker M."/>
        </authorList>
    </citation>
    <scope>NUCLEOTIDE SEQUENCE [LARGE SCALE GENOMIC DNA]</scope>
    <source>
        <strain evidence="1 2">DSM 18773</strain>
    </source>
</reference>
<sequence length="28" mass="3321">MIIQERLQAAFQQFGWVRIPETLHAHAE</sequence>
<organism evidence="1 2">
    <name type="scientific">Tumebacillus permanentifrigoris</name>
    <dbReference type="NCBI Taxonomy" id="378543"/>
    <lineage>
        <taxon>Bacteria</taxon>
        <taxon>Bacillati</taxon>
        <taxon>Bacillota</taxon>
        <taxon>Bacilli</taxon>
        <taxon>Bacillales</taxon>
        <taxon>Alicyclobacillaceae</taxon>
        <taxon>Tumebacillus</taxon>
    </lineage>
</organism>
<proteinExistence type="predicted"/>